<organism evidence="2 3">
    <name type="scientific">Turicimonas muris</name>
    <dbReference type="NCBI Taxonomy" id="1796652"/>
    <lineage>
        <taxon>Bacteria</taxon>
        <taxon>Pseudomonadati</taxon>
        <taxon>Pseudomonadota</taxon>
        <taxon>Betaproteobacteria</taxon>
        <taxon>Burkholderiales</taxon>
        <taxon>Sutterellaceae</taxon>
        <taxon>Turicimonas</taxon>
    </lineage>
</organism>
<reference evidence="3" key="1">
    <citation type="submission" date="2017-05" db="EMBL/GenBank/DDBJ databases">
        <title>Improved OligoMM genomes.</title>
        <authorList>
            <person name="Garzetti D."/>
        </authorList>
    </citation>
    <scope>NUCLEOTIDE SEQUENCE [LARGE SCALE GENOMIC DNA]</scope>
    <source>
        <strain evidence="3">YL45</strain>
    </source>
</reference>
<comment type="caution">
    <text evidence="2">The sequence shown here is derived from an EMBL/GenBank/DDBJ whole genome shotgun (WGS) entry which is preliminary data.</text>
</comment>
<sequence length="151" mass="16545">MVKKLFLIAALFSQAAFAGQYAQQLSDCAYNNLNSQDKKILTQWAFVSLGKTKAAKEVTVIPAQKIKDIEAKGKAVMTSIVTERCGKEMAKVALYETKDGFKEAGSDLALRLAKDEMGSKLDSIFPKITDQGSLNVMKAGEVLDGFFKKIR</sequence>
<feature type="signal peptide" evidence="1">
    <location>
        <begin position="1"/>
        <end position="18"/>
    </location>
</feature>
<keyword evidence="3" id="KW-1185">Reference proteome</keyword>
<name>A0A227KAL5_9BURK</name>
<dbReference type="Proteomes" id="UP000214610">
    <property type="component" value="Unassembled WGS sequence"/>
</dbReference>
<gene>
    <name evidence="2" type="ORF">ADH67_12360</name>
</gene>
<dbReference type="EMBL" id="NHMP01000012">
    <property type="protein sequence ID" value="OXE44396.1"/>
    <property type="molecule type" value="Genomic_DNA"/>
</dbReference>
<dbReference type="GeneID" id="78361312"/>
<accession>A0A227KAL5</accession>
<evidence type="ECO:0000256" key="1">
    <source>
        <dbReference type="SAM" id="SignalP"/>
    </source>
</evidence>
<protein>
    <submittedName>
        <fullName evidence="2">Uncharacterized protein</fullName>
    </submittedName>
</protein>
<evidence type="ECO:0000313" key="3">
    <source>
        <dbReference type="Proteomes" id="UP000214610"/>
    </source>
</evidence>
<dbReference type="AlphaFoldDB" id="A0A227KAL5"/>
<keyword evidence="1" id="KW-0732">Signal</keyword>
<feature type="chain" id="PRO_5011221414" evidence="1">
    <location>
        <begin position="19"/>
        <end position="151"/>
    </location>
</feature>
<dbReference type="RefSeq" id="WP_066592499.1">
    <property type="nucleotide sequence ID" value="NZ_CAJTBZ010000033.1"/>
</dbReference>
<proteinExistence type="predicted"/>
<evidence type="ECO:0000313" key="2">
    <source>
        <dbReference type="EMBL" id="OXE44396.1"/>
    </source>
</evidence>